<organism evidence="1 2">
    <name type="scientific">Sphaerisporangium siamense</name>
    <dbReference type="NCBI Taxonomy" id="795645"/>
    <lineage>
        <taxon>Bacteria</taxon>
        <taxon>Bacillati</taxon>
        <taxon>Actinomycetota</taxon>
        <taxon>Actinomycetes</taxon>
        <taxon>Streptosporangiales</taxon>
        <taxon>Streptosporangiaceae</taxon>
        <taxon>Sphaerisporangium</taxon>
    </lineage>
</organism>
<gene>
    <name evidence="1" type="ORF">BJ982_002841</name>
</gene>
<keyword evidence="2" id="KW-1185">Reference proteome</keyword>
<dbReference type="AlphaFoldDB" id="A0A7W7D6Q1"/>
<dbReference type="RefSeq" id="WP_184880289.1">
    <property type="nucleotide sequence ID" value="NZ_BOOV01000027.1"/>
</dbReference>
<comment type="caution">
    <text evidence="1">The sequence shown here is derived from an EMBL/GenBank/DDBJ whole genome shotgun (WGS) entry which is preliminary data.</text>
</comment>
<evidence type="ECO:0000313" key="2">
    <source>
        <dbReference type="Proteomes" id="UP000542210"/>
    </source>
</evidence>
<protein>
    <recommendedName>
        <fullName evidence="3">Winged helix DNA-binding domain-containing protein</fullName>
    </recommendedName>
</protein>
<accession>A0A7W7D6Q1</accession>
<evidence type="ECO:0000313" key="1">
    <source>
        <dbReference type="EMBL" id="MBB4701297.1"/>
    </source>
</evidence>
<reference evidence="1 2" key="1">
    <citation type="submission" date="2020-08" db="EMBL/GenBank/DDBJ databases">
        <title>Sequencing the genomes of 1000 actinobacteria strains.</title>
        <authorList>
            <person name="Klenk H.-P."/>
        </authorList>
    </citation>
    <scope>NUCLEOTIDE SEQUENCE [LARGE SCALE GENOMIC DNA]</scope>
    <source>
        <strain evidence="1 2">DSM 45784</strain>
    </source>
</reference>
<dbReference type="Proteomes" id="UP000542210">
    <property type="component" value="Unassembled WGS sequence"/>
</dbReference>
<evidence type="ECO:0008006" key="3">
    <source>
        <dbReference type="Google" id="ProtNLM"/>
    </source>
</evidence>
<sequence>MSESSVISLRVLNRTLLERQHLLRRTTGTALDVVRHLGPVQGQEHNAPYIGLWTRIAGFRHDDLAALLHDRSVVRGTLIRMTQHLAAAEDHLRLRPLIQPALHRMAFQGTGAEVAALDPAKIAEVAAELLGDRTVTRPELGRLLAERFPGYGTAALSRAAQCLVAQIHPPPSGLWGGWAGRGAVPCALAERWIGRPLEEPRPEELVLRYLTAFGPATVKDVQLWSGVTRLREVVERLRPGLRVLRDERGRELFDLPDAVLADPGVPASPRFLPAYDNVLIGHADRTRIVADEHRPAVMPGRALVLPTFLLDGFVRGTWAVDGRTLRISPFAPLRDAEAAELLAEAGRLLDFVAPAAERAAWTAALG</sequence>
<dbReference type="Pfam" id="PF06224">
    <property type="entry name" value="AlkZ-like"/>
    <property type="match status" value="1"/>
</dbReference>
<proteinExistence type="predicted"/>
<dbReference type="EMBL" id="JACHND010000001">
    <property type="protein sequence ID" value="MBB4701297.1"/>
    <property type="molecule type" value="Genomic_DNA"/>
</dbReference>
<name>A0A7W7D6Q1_9ACTN</name>
<dbReference type="PANTHER" id="PTHR38479">
    <property type="entry name" value="LMO0824 PROTEIN"/>
    <property type="match status" value="1"/>
</dbReference>
<dbReference type="InterPro" id="IPR009351">
    <property type="entry name" value="AlkZ-like"/>
</dbReference>
<dbReference type="PANTHER" id="PTHR38479:SF2">
    <property type="entry name" value="WINGED HELIX DNA-BINDING DOMAIN-CONTAINING PROTEIN"/>
    <property type="match status" value="1"/>
</dbReference>